<dbReference type="OrthoDB" id="3474066at2759"/>
<reference evidence="4" key="1">
    <citation type="submission" date="2020-03" db="EMBL/GenBank/DDBJ databases">
        <title>Site-based positive gene gene selection in Geosmithia morbida across the United States reveals a broad range of putative effectors and factors for local host and environmental adapation.</title>
        <authorList>
            <person name="Onufrak A."/>
            <person name="Murdoch R.W."/>
            <person name="Gazis R."/>
            <person name="Huff M."/>
            <person name="Staton M."/>
            <person name="Klingeman W."/>
            <person name="Hadziabdic D."/>
        </authorList>
    </citation>
    <scope>NUCLEOTIDE SEQUENCE</scope>
    <source>
        <strain evidence="4">1262</strain>
    </source>
</reference>
<comment type="caution">
    <text evidence="4">The sequence shown here is derived from an EMBL/GenBank/DDBJ whole genome shotgun (WGS) entry which is preliminary data.</text>
</comment>
<dbReference type="CDD" id="cd00067">
    <property type="entry name" value="GAL4"/>
    <property type="match status" value="1"/>
</dbReference>
<sequence length="757" mass="84994">MVSATSAVCDGWDGMVHESHEFFLRQRRQDLIPWNQNTDTVRISLTDATLDPRSNSVEPDPASYPRLCLHPDSAYDVPHGLNSSFQPSADAYSAQPRKRRKLSVKQPAKRSSGLHPSSAVMGLRRTQDDGTESAGYVAERPPDFSNSALSPVGALEESSHQTWSLSSLGSLMYPCCAAIFEQNAGPYVAEKMPTAHQNAQPVHGSQLAETPVIPYYPYHDPTSHLPVQAANTGGNTPATGPHVGEASMGHHTSLASLEFGSESDAYSKTVPQDAQPPASRQARVRDSKSSPDQPPPEGSDISGMSSFHVNDDKQPFVPQPPQYSSAEPLMTMAQDNHGKAIQYTLQPNFYILQPNQRGGKRGPFKDPVLREQTARTRKMGSCVRCRMQRIRCEHNANDPLGPCLTCKKLENTRAGRLPCLRYKISDVRLYKPGQVPGFEWTKRWTHSGPDPVQKWMSSDIKTVHISDGYSDRTLKIQVRKFVPEEGDKLTRTWSYNGVVKCVEIPPYALIDFADATRAYAAHIHGSMNQAFPNVLGNPANLLYRTYKQMLDICKDCSTPRESAELLRDTFRLWMSIRLSTRSCFIVGEETLGIPEDILDETSPTPGKIPVPPVLGAQLDLILIHDIQAKLRRRLLERLEKLVSKRKLNTWMVTYLVIFVLLHNTALITAHDAGYARKHGMKRRFAREDKVKEYHLDQELQVLAGLDESQIQFIHATRSSVRRQRGEWEQVRAKGDYEDDYYFVSQLFEEQWHPGTTI</sequence>
<dbReference type="GO" id="GO:0000981">
    <property type="term" value="F:DNA-binding transcription factor activity, RNA polymerase II-specific"/>
    <property type="evidence" value="ECO:0007669"/>
    <property type="project" value="InterPro"/>
</dbReference>
<dbReference type="EMBL" id="JAANYQ010000005">
    <property type="protein sequence ID" value="KAF4123959.1"/>
    <property type="molecule type" value="Genomic_DNA"/>
</dbReference>
<dbReference type="GO" id="GO:0008270">
    <property type="term" value="F:zinc ion binding"/>
    <property type="evidence" value="ECO:0007669"/>
    <property type="project" value="InterPro"/>
</dbReference>
<evidence type="ECO:0000256" key="1">
    <source>
        <dbReference type="ARBA" id="ARBA00023242"/>
    </source>
</evidence>
<dbReference type="PANTHER" id="PTHR35392">
    <property type="entry name" value="ZN(II)2CYS6 TRANSCRIPTION FACTOR (EUROFUNG)-RELATED-RELATED"/>
    <property type="match status" value="1"/>
</dbReference>
<gene>
    <name evidence="4" type="ORF">GMORB2_5675</name>
</gene>
<organism evidence="4 5">
    <name type="scientific">Geosmithia morbida</name>
    <dbReference type="NCBI Taxonomy" id="1094350"/>
    <lineage>
        <taxon>Eukaryota</taxon>
        <taxon>Fungi</taxon>
        <taxon>Dikarya</taxon>
        <taxon>Ascomycota</taxon>
        <taxon>Pezizomycotina</taxon>
        <taxon>Sordariomycetes</taxon>
        <taxon>Hypocreomycetidae</taxon>
        <taxon>Hypocreales</taxon>
        <taxon>Bionectriaceae</taxon>
        <taxon>Geosmithia</taxon>
    </lineage>
</organism>
<evidence type="ECO:0000259" key="3">
    <source>
        <dbReference type="PROSITE" id="PS50048"/>
    </source>
</evidence>
<accession>A0A9P4YZN2</accession>
<evidence type="ECO:0000256" key="2">
    <source>
        <dbReference type="SAM" id="MobiDB-lite"/>
    </source>
</evidence>
<evidence type="ECO:0000313" key="4">
    <source>
        <dbReference type="EMBL" id="KAF4123959.1"/>
    </source>
</evidence>
<protein>
    <recommendedName>
        <fullName evidence="3">Zn(2)-C6 fungal-type domain-containing protein</fullName>
    </recommendedName>
</protein>
<dbReference type="InterPro" id="IPR001138">
    <property type="entry name" value="Zn2Cys6_DnaBD"/>
</dbReference>
<evidence type="ECO:0000313" key="5">
    <source>
        <dbReference type="Proteomes" id="UP000749293"/>
    </source>
</evidence>
<dbReference type="GeneID" id="55971900"/>
<feature type="domain" description="Zn(2)-C6 fungal-type" evidence="3">
    <location>
        <begin position="381"/>
        <end position="419"/>
    </location>
</feature>
<dbReference type="AlphaFoldDB" id="A0A9P4YZN2"/>
<dbReference type="PANTHER" id="PTHR35392:SF3">
    <property type="entry name" value="ZN(2)-C6 FUNGAL-TYPE DOMAIN-CONTAINING PROTEIN"/>
    <property type="match status" value="1"/>
</dbReference>
<dbReference type="RefSeq" id="XP_035322611.1">
    <property type="nucleotide sequence ID" value="XM_035467645.1"/>
</dbReference>
<feature type="compositionally biased region" description="Polar residues" evidence="2">
    <location>
        <begin position="229"/>
        <end position="238"/>
    </location>
</feature>
<feature type="region of interest" description="Disordered" evidence="2">
    <location>
        <begin position="219"/>
        <end position="248"/>
    </location>
</feature>
<name>A0A9P4YZN2_9HYPO</name>
<dbReference type="InterPro" id="IPR052973">
    <property type="entry name" value="Fungal_sec-metab_reg_TF"/>
</dbReference>
<dbReference type="PROSITE" id="PS50048">
    <property type="entry name" value="ZN2_CY6_FUNGAL_2"/>
    <property type="match status" value="1"/>
</dbReference>
<feature type="region of interest" description="Disordered" evidence="2">
    <location>
        <begin position="263"/>
        <end position="325"/>
    </location>
</feature>
<dbReference type="Proteomes" id="UP000749293">
    <property type="component" value="Unassembled WGS sequence"/>
</dbReference>
<feature type="region of interest" description="Disordered" evidence="2">
    <location>
        <begin position="86"/>
        <end position="143"/>
    </location>
</feature>
<keyword evidence="5" id="KW-1185">Reference proteome</keyword>
<keyword evidence="1" id="KW-0539">Nucleus</keyword>
<proteinExistence type="predicted"/>